<dbReference type="WBParaSite" id="PSAMB.scaffold10748size3864.g33559.t1">
    <property type="protein sequence ID" value="PSAMB.scaffold10748size3864.g33559.t1"/>
    <property type="gene ID" value="PSAMB.scaffold10748size3864.g33559"/>
</dbReference>
<evidence type="ECO:0000256" key="1">
    <source>
        <dbReference type="ARBA" id="ARBA00004245"/>
    </source>
</evidence>
<keyword evidence="5 6" id="KW-0206">Cytoskeleton</keyword>
<dbReference type="GO" id="GO:0005200">
    <property type="term" value="F:structural constituent of cytoskeleton"/>
    <property type="evidence" value="ECO:0007669"/>
    <property type="project" value="TreeGrafter"/>
</dbReference>
<dbReference type="SUPFAM" id="SSF69645">
    <property type="entry name" value="Arp2/3 complex subunits"/>
    <property type="match status" value="1"/>
</dbReference>
<dbReference type="Proteomes" id="UP000887566">
    <property type="component" value="Unplaced"/>
</dbReference>
<evidence type="ECO:0000256" key="6">
    <source>
        <dbReference type="RuleBase" id="RU364015"/>
    </source>
</evidence>
<evidence type="ECO:0000313" key="8">
    <source>
        <dbReference type="WBParaSite" id="PSAMB.scaffold10748size3864.g33559.t1"/>
    </source>
</evidence>
<keyword evidence="4 6" id="KW-0009">Actin-binding</keyword>
<accession>A0A914UK98</accession>
<proteinExistence type="inferred from homology"/>
<dbReference type="AlphaFoldDB" id="A0A914UK98"/>
<comment type="subcellular location">
    <subcellularLocation>
        <location evidence="1 6">Cytoplasm</location>
        <location evidence="1 6">Cytoskeleton</location>
    </subcellularLocation>
</comment>
<evidence type="ECO:0000256" key="5">
    <source>
        <dbReference type="ARBA" id="ARBA00023212"/>
    </source>
</evidence>
<dbReference type="FunFam" id="3.30.1460.20:FF:000004">
    <property type="entry name" value="Arp2/3 complex 34 kDa subunit"/>
    <property type="match status" value="1"/>
</dbReference>
<dbReference type="PANTHER" id="PTHR12058">
    <property type="entry name" value="ARP2/3 COMPLEX 34 KDA SUBUNIT"/>
    <property type="match status" value="1"/>
</dbReference>
<reference evidence="8 9" key="1">
    <citation type="submission" date="2022-11" db="UniProtKB">
        <authorList>
            <consortium name="WormBaseParasite"/>
        </authorList>
    </citation>
    <scope>IDENTIFICATION</scope>
</reference>
<evidence type="ECO:0000313" key="9">
    <source>
        <dbReference type="WBParaSite" id="PSAMB.scaffold9126size5330.g32138.t1"/>
    </source>
</evidence>
<dbReference type="Pfam" id="PF04045">
    <property type="entry name" value="P34-Arc"/>
    <property type="match status" value="1"/>
</dbReference>
<dbReference type="GO" id="GO:0051015">
    <property type="term" value="F:actin filament binding"/>
    <property type="evidence" value="ECO:0007669"/>
    <property type="project" value="TreeGrafter"/>
</dbReference>
<keyword evidence="3 6" id="KW-0963">Cytoplasm</keyword>
<dbReference type="Gene3D" id="3.30.1460.20">
    <property type="match status" value="1"/>
</dbReference>
<comment type="similarity">
    <text evidence="2 6">Belongs to the ARPC2 family.</text>
</comment>
<comment type="subunit">
    <text evidence="6">Component of the Arp2/3 complex.</text>
</comment>
<keyword evidence="7" id="KW-1185">Reference proteome</keyword>
<name>A0A914UK98_9BILA</name>
<comment type="function">
    <text evidence="6">Functions as actin-binding component of the Arp2/3 complex which is involved in regulation of actin polymerization and together with an activating nucleation-promoting factor (NPF) mediates the formation of branched actin networks.</text>
</comment>
<dbReference type="GO" id="GO:0030041">
    <property type="term" value="P:actin filament polymerization"/>
    <property type="evidence" value="ECO:0007669"/>
    <property type="project" value="InterPro"/>
</dbReference>
<dbReference type="InterPro" id="IPR034666">
    <property type="entry name" value="ARPC2/4"/>
</dbReference>
<sequence length="153" mass="17638">MILLEHNNRIITEIFEQKFSAAKSGQKPESVDVKFADFDGVMYHVSNPDGDKTKILLSISLKFYKDLQEHGADQLLRREYGAQLQATPEKGYNVSVLYDLSAVEDNYAPVVEKASFLKRHCFASVFEKYFEFQEKGMEGQKRAVVHYRDDETM</sequence>
<dbReference type="GO" id="GO:0005885">
    <property type="term" value="C:Arp2/3 protein complex"/>
    <property type="evidence" value="ECO:0007669"/>
    <property type="project" value="InterPro"/>
</dbReference>
<dbReference type="PANTHER" id="PTHR12058:SF0">
    <property type="entry name" value="ACTIN-RELATED PROTEIN 2_3 COMPLEX SUBUNIT 2"/>
    <property type="match status" value="1"/>
</dbReference>
<evidence type="ECO:0000256" key="2">
    <source>
        <dbReference type="ARBA" id="ARBA00007192"/>
    </source>
</evidence>
<dbReference type="InterPro" id="IPR007188">
    <property type="entry name" value="ARPC2"/>
</dbReference>
<evidence type="ECO:0000313" key="7">
    <source>
        <dbReference type="Proteomes" id="UP000887566"/>
    </source>
</evidence>
<organism evidence="7 8">
    <name type="scientific">Plectus sambesii</name>
    <dbReference type="NCBI Taxonomy" id="2011161"/>
    <lineage>
        <taxon>Eukaryota</taxon>
        <taxon>Metazoa</taxon>
        <taxon>Ecdysozoa</taxon>
        <taxon>Nematoda</taxon>
        <taxon>Chromadorea</taxon>
        <taxon>Plectida</taxon>
        <taxon>Plectina</taxon>
        <taxon>Plectoidea</taxon>
        <taxon>Plectidae</taxon>
        <taxon>Plectus</taxon>
    </lineage>
</organism>
<dbReference type="GO" id="GO:0034314">
    <property type="term" value="P:Arp2/3 complex-mediated actin nucleation"/>
    <property type="evidence" value="ECO:0007669"/>
    <property type="project" value="InterPro"/>
</dbReference>
<evidence type="ECO:0000256" key="3">
    <source>
        <dbReference type="ARBA" id="ARBA00022490"/>
    </source>
</evidence>
<dbReference type="WBParaSite" id="PSAMB.scaffold9126size5330.g32138.t1">
    <property type="protein sequence ID" value="PSAMB.scaffold9126size5330.g32138.t1"/>
    <property type="gene ID" value="PSAMB.scaffold9126size5330.g32138"/>
</dbReference>
<protein>
    <recommendedName>
        <fullName evidence="6">Arp2/3 complex 34 kDa subunit</fullName>
    </recommendedName>
</protein>
<evidence type="ECO:0000256" key="4">
    <source>
        <dbReference type="ARBA" id="ARBA00023203"/>
    </source>
</evidence>